<name>A0A9D1PYG3_9BACT</name>
<feature type="compositionally biased region" description="Basic and acidic residues" evidence="14">
    <location>
        <begin position="421"/>
        <end position="436"/>
    </location>
</feature>
<accession>A0A9D1PYG3</accession>
<gene>
    <name evidence="17" type="ORF">H9894_09360</name>
</gene>
<feature type="transmembrane region" description="Helical" evidence="15">
    <location>
        <begin position="18"/>
        <end position="37"/>
    </location>
</feature>
<evidence type="ECO:0000313" key="18">
    <source>
        <dbReference type="Proteomes" id="UP000886752"/>
    </source>
</evidence>
<feature type="region of interest" description="Disordered" evidence="14">
    <location>
        <begin position="216"/>
        <end position="238"/>
    </location>
</feature>
<feature type="region of interest" description="Disordered" evidence="14">
    <location>
        <begin position="399"/>
        <end position="656"/>
    </location>
</feature>
<evidence type="ECO:0000256" key="12">
    <source>
        <dbReference type="ARBA" id="ARBA00023306"/>
    </source>
</evidence>
<dbReference type="GO" id="GO:0007059">
    <property type="term" value="P:chromosome segregation"/>
    <property type="evidence" value="ECO:0007669"/>
    <property type="project" value="UniProtKB-KW"/>
</dbReference>
<evidence type="ECO:0000313" key="17">
    <source>
        <dbReference type="EMBL" id="HIW01376.1"/>
    </source>
</evidence>
<feature type="compositionally biased region" description="Basic and acidic residues" evidence="14">
    <location>
        <begin position="470"/>
        <end position="499"/>
    </location>
</feature>
<evidence type="ECO:0000256" key="1">
    <source>
        <dbReference type="ARBA" id="ARBA00004651"/>
    </source>
</evidence>
<evidence type="ECO:0000256" key="10">
    <source>
        <dbReference type="ARBA" id="ARBA00023125"/>
    </source>
</evidence>
<dbReference type="Gene3D" id="3.30.980.40">
    <property type="match status" value="1"/>
</dbReference>
<dbReference type="Gene3D" id="3.40.50.300">
    <property type="entry name" value="P-loop containing nucleotide triphosphate hydrolases"/>
    <property type="match status" value="1"/>
</dbReference>
<dbReference type="GO" id="GO:0005524">
    <property type="term" value="F:ATP binding"/>
    <property type="evidence" value="ECO:0007669"/>
    <property type="project" value="UniProtKB-UniRule"/>
</dbReference>
<dbReference type="InterPro" id="IPR036388">
    <property type="entry name" value="WH-like_DNA-bd_sf"/>
</dbReference>
<keyword evidence="3" id="KW-1003">Cell membrane</keyword>
<feature type="region of interest" description="Disordered" evidence="14">
    <location>
        <begin position="271"/>
        <end position="298"/>
    </location>
</feature>
<dbReference type="Pfam" id="PF17854">
    <property type="entry name" value="FtsK_alpha"/>
    <property type="match status" value="1"/>
</dbReference>
<sequence>MLEPDVNDRPRGFWLKEMCGLFLLFWMLLLILSLLSFDRSDPSLNHAVSSSEVANLGGLIGAYTAGFLNDLFGSGSLVLPVVLGGVAIGCLTRRLSLTWWRWVGCALLGISALVFFAALDVSIGDLSGGGMIGAVIARGSQALFSPFGATLLWLFVFFVGLQLFVDLSWRRLMTRTGDVLGLFLGRFVQRDEAGTMPGRESDGNSDADFAFEAVPESGDRPRAARLQPGKVNAQPEEEPGLLDRAAGRVIGGVLGGLQRVGLVRPRFRPLQDGEWEEGADNQAGRQADGPAGSTLVDGGRAPVRARTLILSEEDIPFASTDESDVPMDHSYADQYARKVHIPRVLEEDQVHATRSARIRVREAADKPLLNLLSRAEQDEEAAQVAAQAGDPVRSGIDNEQIEEEAQAVQADLVPGEEEQGDRDRADTADRAGDRSPADTTRGSARSGERHEPDYDLDELDDLDEEDDLPDEPRSGRNTDRSRQDTRPDDRADSTRRERAALFGAFDDETKDESEPASAQMTGAGQTRAERQDAESATGPAEAGSRGRTRTDARADSFAEQADDERAVLPGSAARTDEPADRDKIFAASGTETHPRASALRAREEERPVSRSAERSGERAPEKDIREASEAGSRKTRLTRDMIKREADPDGPVFPPLELLDRPEEGPEVMDEELDDCAQALMGCLSDFGIQADLVRATPGPVVTTYMLRPAPGVSVRAFVRHTEDIARSLMAVSVFIQAPVPGTDTVGIVIPNRNRAIVNFREIAEDEVFAESKAALPLIVGRDTTGKPYVGDLARMPHLLVAGATGQGKSVCLNAMLTSLLLRKSPDELKLLLVDPKRVEMGIYEDESHLVHPVVKEVSDAKNALLWAVHEMDQRYSQMSRLYTKNIAGYNAKLASYKGNLPPDLADLVPMPYIVIVIDELADLMLQARKDVEPCIIRLAQLARACGIHMIIATQRPSVDVVTGLIKANFPCRICFRVSSRQDSITTLGSAGAEKLLGNGDMFYNPNGGHLTRLHGPYLKDEEVQAVVDFWKKQVRPHYQVDFATWNEDEEEETRTRKGEVDSTDAMYRDVVDFCKEKGHVSISLLQRRFNIGFNKAARYMDQLDRDGLVGPSPGAGKPRPVLIK</sequence>
<keyword evidence="9 15" id="KW-1133">Transmembrane helix</keyword>
<feature type="compositionally biased region" description="Basic and acidic residues" evidence="14">
    <location>
        <begin position="600"/>
        <end position="647"/>
    </location>
</feature>
<dbReference type="EMBL" id="DXHV01000078">
    <property type="protein sequence ID" value="HIW01376.1"/>
    <property type="molecule type" value="Genomic_DNA"/>
</dbReference>
<dbReference type="InterPro" id="IPR041027">
    <property type="entry name" value="FtsK_alpha"/>
</dbReference>
<reference evidence="17" key="2">
    <citation type="submission" date="2021-04" db="EMBL/GenBank/DDBJ databases">
        <authorList>
            <person name="Gilroy R."/>
        </authorList>
    </citation>
    <scope>NUCLEOTIDE SEQUENCE</scope>
    <source>
        <strain evidence="17">ChiHecec2B26-446</strain>
    </source>
</reference>
<dbReference type="GO" id="GO:0003677">
    <property type="term" value="F:DNA binding"/>
    <property type="evidence" value="ECO:0007669"/>
    <property type="project" value="UniProtKB-KW"/>
</dbReference>
<dbReference type="PROSITE" id="PS50901">
    <property type="entry name" value="FTSK"/>
    <property type="match status" value="1"/>
</dbReference>
<keyword evidence="5 15" id="KW-0812">Transmembrane</keyword>
<evidence type="ECO:0000256" key="3">
    <source>
        <dbReference type="ARBA" id="ARBA00022475"/>
    </source>
</evidence>
<reference evidence="17" key="1">
    <citation type="journal article" date="2021" name="PeerJ">
        <title>Extensive microbial diversity within the chicken gut microbiome revealed by metagenomics and culture.</title>
        <authorList>
            <person name="Gilroy R."/>
            <person name="Ravi A."/>
            <person name="Getino M."/>
            <person name="Pursley I."/>
            <person name="Horton D.L."/>
            <person name="Alikhan N.F."/>
            <person name="Baker D."/>
            <person name="Gharbi K."/>
            <person name="Hall N."/>
            <person name="Watson M."/>
            <person name="Adriaenssens E.M."/>
            <person name="Foster-Nyarko E."/>
            <person name="Jarju S."/>
            <person name="Secka A."/>
            <person name="Antonio M."/>
            <person name="Oren A."/>
            <person name="Chaudhuri R.R."/>
            <person name="La Ragione R."/>
            <person name="Hildebrand F."/>
            <person name="Pallen M.J."/>
        </authorList>
    </citation>
    <scope>NUCLEOTIDE SEQUENCE</scope>
    <source>
        <strain evidence="17">ChiHecec2B26-446</strain>
    </source>
</reference>
<evidence type="ECO:0000256" key="8">
    <source>
        <dbReference type="ARBA" id="ARBA00022840"/>
    </source>
</evidence>
<feature type="binding site" evidence="13">
    <location>
        <begin position="803"/>
        <end position="810"/>
    </location>
    <ligand>
        <name>ATP</name>
        <dbReference type="ChEBI" id="CHEBI:30616"/>
    </ligand>
</feature>
<evidence type="ECO:0000256" key="4">
    <source>
        <dbReference type="ARBA" id="ARBA00022618"/>
    </source>
</evidence>
<keyword evidence="8 13" id="KW-0067">ATP-binding</keyword>
<keyword evidence="11 15" id="KW-0472">Membrane</keyword>
<evidence type="ECO:0000256" key="11">
    <source>
        <dbReference type="ARBA" id="ARBA00023136"/>
    </source>
</evidence>
<keyword evidence="6 13" id="KW-0547">Nucleotide-binding</keyword>
<dbReference type="Proteomes" id="UP000886752">
    <property type="component" value="Unassembled WGS sequence"/>
</dbReference>
<dbReference type="CDD" id="cd01127">
    <property type="entry name" value="TrwB_TraG_TraD_VirD4"/>
    <property type="match status" value="1"/>
</dbReference>
<evidence type="ECO:0000256" key="13">
    <source>
        <dbReference type="PROSITE-ProRule" id="PRU00289"/>
    </source>
</evidence>
<feature type="compositionally biased region" description="Basic and acidic residues" evidence="14">
    <location>
        <begin position="574"/>
        <end position="584"/>
    </location>
</feature>
<dbReference type="InterPro" id="IPR025199">
    <property type="entry name" value="FtsK_4TM"/>
</dbReference>
<keyword evidence="7" id="KW-0159">Chromosome partition</keyword>
<feature type="domain" description="FtsK" evidence="16">
    <location>
        <begin position="786"/>
        <end position="985"/>
    </location>
</feature>
<protein>
    <submittedName>
        <fullName evidence="17">DNA translocase FtsK 4TM domain-containing protein</fullName>
    </submittedName>
</protein>
<dbReference type="SUPFAM" id="SSF52540">
    <property type="entry name" value="P-loop containing nucleoside triphosphate hydrolases"/>
    <property type="match status" value="1"/>
</dbReference>
<comment type="similarity">
    <text evidence="2">Belongs to the FtsK/SpoIIIE/SftA family.</text>
</comment>
<dbReference type="Pfam" id="PF13491">
    <property type="entry name" value="FtsK_4TM"/>
    <property type="match status" value="1"/>
</dbReference>
<comment type="caution">
    <text evidence="17">The sequence shown here is derived from an EMBL/GenBank/DDBJ whole genome shotgun (WGS) entry which is preliminary data.</text>
</comment>
<dbReference type="GO" id="GO:0051301">
    <property type="term" value="P:cell division"/>
    <property type="evidence" value="ECO:0007669"/>
    <property type="project" value="UniProtKB-KW"/>
</dbReference>
<evidence type="ECO:0000259" key="16">
    <source>
        <dbReference type="PROSITE" id="PS50901"/>
    </source>
</evidence>
<dbReference type="SMART" id="SM00843">
    <property type="entry name" value="Ftsk_gamma"/>
    <property type="match status" value="1"/>
</dbReference>
<dbReference type="Pfam" id="PF09397">
    <property type="entry name" value="FtsK_gamma"/>
    <property type="match status" value="1"/>
</dbReference>
<feature type="transmembrane region" description="Helical" evidence="15">
    <location>
        <begin position="71"/>
        <end position="92"/>
    </location>
</feature>
<dbReference type="PANTHER" id="PTHR22683">
    <property type="entry name" value="SPORULATION PROTEIN RELATED"/>
    <property type="match status" value="1"/>
</dbReference>
<keyword evidence="4" id="KW-0132">Cell division</keyword>
<dbReference type="Pfam" id="PF01580">
    <property type="entry name" value="FtsK_SpoIIIE"/>
    <property type="match status" value="1"/>
</dbReference>
<evidence type="ECO:0000256" key="14">
    <source>
        <dbReference type="SAM" id="MobiDB-lite"/>
    </source>
</evidence>
<keyword evidence="10" id="KW-0238">DNA-binding</keyword>
<comment type="subcellular location">
    <subcellularLocation>
        <location evidence="1">Cell membrane</location>
        <topology evidence="1">Multi-pass membrane protein</topology>
    </subcellularLocation>
</comment>
<feature type="compositionally biased region" description="Acidic residues" evidence="14">
    <location>
        <begin position="454"/>
        <end position="469"/>
    </location>
</feature>
<dbReference type="AlphaFoldDB" id="A0A9D1PYG3"/>
<dbReference type="InterPro" id="IPR002543">
    <property type="entry name" value="FtsK_dom"/>
</dbReference>
<dbReference type="InterPro" id="IPR027417">
    <property type="entry name" value="P-loop_NTPase"/>
</dbReference>
<evidence type="ECO:0000256" key="9">
    <source>
        <dbReference type="ARBA" id="ARBA00022989"/>
    </source>
</evidence>
<feature type="transmembrane region" description="Helical" evidence="15">
    <location>
        <begin position="143"/>
        <end position="165"/>
    </location>
</feature>
<evidence type="ECO:0000256" key="5">
    <source>
        <dbReference type="ARBA" id="ARBA00022692"/>
    </source>
</evidence>
<dbReference type="Gene3D" id="1.10.10.10">
    <property type="entry name" value="Winged helix-like DNA-binding domain superfamily/Winged helix DNA-binding domain"/>
    <property type="match status" value="1"/>
</dbReference>
<dbReference type="InterPro" id="IPR050206">
    <property type="entry name" value="FtsK/SpoIIIE/SftA"/>
</dbReference>
<feature type="region of interest" description="Disordered" evidence="14">
    <location>
        <begin position="1105"/>
        <end position="1125"/>
    </location>
</feature>
<evidence type="ECO:0000256" key="7">
    <source>
        <dbReference type="ARBA" id="ARBA00022829"/>
    </source>
</evidence>
<organism evidence="17 18">
    <name type="scientific">Candidatus Desulfovibrio intestinipullorum</name>
    <dbReference type="NCBI Taxonomy" id="2838536"/>
    <lineage>
        <taxon>Bacteria</taxon>
        <taxon>Pseudomonadati</taxon>
        <taxon>Thermodesulfobacteriota</taxon>
        <taxon>Desulfovibrionia</taxon>
        <taxon>Desulfovibrionales</taxon>
        <taxon>Desulfovibrionaceae</taxon>
        <taxon>Desulfovibrio</taxon>
    </lineage>
</organism>
<dbReference type="InterPro" id="IPR018541">
    <property type="entry name" value="Ftsk_gamma"/>
</dbReference>
<evidence type="ECO:0000256" key="15">
    <source>
        <dbReference type="SAM" id="Phobius"/>
    </source>
</evidence>
<proteinExistence type="inferred from homology"/>
<dbReference type="PANTHER" id="PTHR22683:SF41">
    <property type="entry name" value="DNA TRANSLOCASE FTSK"/>
    <property type="match status" value="1"/>
</dbReference>
<evidence type="ECO:0000256" key="2">
    <source>
        <dbReference type="ARBA" id="ARBA00006474"/>
    </source>
</evidence>
<dbReference type="GO" id="GO:0005886">
    <property type="term" value="C:plasma membrane"/>
    <property type="evidence" value="ECO:0007669"/>
    <property type="project" value="UniProtKB-SubCell"/>
</dbReference>
<evidence type="ECO:0000256" key="6">
    <source>
        <dbReference type="ARBA" id="ARBA00022741"/>
    </source>
</evidence>
<dbReference type="SUPFAM" id="SSF46785">
    <property type="entry name" value="Winged helix' DNA-binding domain"/>
    <property type="match status" value="1"/>
</dbReference>
<keyword evidence="12" id="KW-0131">Cell cycle</keyword>
<feature type="transmembrane region" description="Helical" evidence="15">
    <location>
        <begin position="99"/>
        <end position="123"/>
    </location>
</feature>
<dbReference type="InterPro" id="IPR036390">
    <property type="entry name" value="WH_DNA-bd_sf"/>
</dbReference>